<evidence type="ECO:0000256" key="6">
    <source>
        <dbReference type="ARBA" id="ARBA00023136"/>
    </source>
</evidence>
<evidence type="ECO:0000256" key="8">
    <source>
        <dbReference type="SAM" id="Phobius"/>
    </source>
</evidence>
<feature type="transmembrane region" description="Helical" evidence="8">
    <location>
        <begin position="36"/>
        <end position="59"/>
    </location>
</feature>
<proteinExistence type="predicted"/>
<dbReference type="Proteomes" id="UP001202248">
    <property type="component" value="Unassembled WGS sequence"/>
</dbReference>
<evidence type="ECO:0000256" key="3">
    <source>
        <dbReference type="ARBA" id="ARBA00022692"/>
    </source>
</evidence>
<dbReference type="Pfam" id="PF00654">
    <property type="entry name" value="Voltage_CLC"/>
    <property type="match status" value="1"/>
</dbReference>
<protein>
    <submittedName>
        <fullName evidence="9">Chloride channel protein</fullName>
    </submittedName>
</protein>
<evidence type="ECO:0000313" key="9">
    <source>
        <dbReference type="EMBL" id="MCH5596495.1"/>
    </source>
</evidence>
<dbReference type="RefSeq" id="WP_240825453.1">
    <property type="nucleotide sequence ID" value="NZ_JAKWBL010000001.1"/>
</dbReference>
<dbReference type="Gene3D" id="1.10.3080.10">
    <property type="entry name" value="Clc chloride channel"/>
    <property type="match status" value="1"/>
</dbReference>
<evidence type="ECO:0000256" key="1">
    <source>
        <dbReference type="ARBA" id="ARBA00004141"/>
    </source>
</evidence>
<accession>A0ABS9SDR4</accession>
<keyword evidence="10" id="KW-1185">Reference proteome</keyword>
<keyword evidence="3 8" id="KW-0812">Transmembrane</keyword>
<feature type="transmembrane region" description="Helical" evidence="8">
    <location>
        <begin position="71"/>
        <end position="89"/>
    </location>
</feature>
<evidence type="ECO:0000256" key="5">
    <source>
        <dbReference type="ARBA" id="ARBA00023065"/>
    </source>
</evidence>
<dbReference type="SUPFAM" id="SSF81340">
    <property type="entry name" value="Clc chloride channel"/>
    <property type="match status" value="1"/>
</dbReference>
<dbReference type="EMBL" id="JAKWBL010000001">
    <property type="protein sequence ID" value="MCH5596495.1"/>
    <property type="molecule type" value="Genomic_DNA"/>
</dbReference>
<evidence type="ECO:0000256" key="7">
    <source>
        <dbReference type="ARBA" id="ARBA00023214"/>
    </source>
</evidence>
<keyword evidence="6 8" id="KW-0472">Membrane</keyword>
<keyword evidence="4 8" id="KW-1133">Transmembrane helix</keyword>
<dbReference type="PRINTS" id="PR00762">
    <property type="entry name" value="CLCHANNEL"/>
</dbReference>
<evidence type="ECO:0000256" key="2">
    <source>
        <dbReference type="ARBA" id="ARBA00022448"/>
    </source>
</evidence>
<keyword evidence="2" id="KW-0813">Transport</keyword>
<name>A0ABS9SDR4_9BACT</name>
<comment type="subcellular location">
    <subcellularLocation>
        <location evidence="1">Membrane</location>
        <topology evidence="1">Multi-pass membrane protein</topology>
    </subcellularLocation>
</comment>
<keyword evidence="7" id="KW-0868">Chloride</keyword>
<keyword evidence="5" id="KW-0406">Ion transport</keyword>
<evidence type="ECO:0000313" key="10">
    <source>
        <dbReference type="Proteomes" id="UP001202248"/>
    </source>
</evidence>
<evidence type="ECO:0000256" key="4">
    <source>
        <dbReference type="ARBA" id="ARBA00022989"/>
    </source>
</evidence>
<dbReference type="PANTHER" id="PTHR45711:SF6">
    <property type="entry name" value="CHLORIDE CHANNEL PROTEIN"/>
    <property type="match status" value="1"/>
</dbReference>
<feature type="transmembrane region" description="Helical" evidence="8">
    <location>
        <begin position="250"/>
        <end position="269"/>
    </location>
</feature>
<comment type="caution">
    <text evidence="9">The sequence shown here is derived from an EMBL/GenBank/DDBJ whole genome shotgun (WGS) entry which is preliminary data.</text>
</comment>
<feature type="transmembrane region" description="Helical" evidence="8">
    <location>
        <begin position="127"/>
        <end position="145"/>
    </location>
</feature>
<dbReference type="InterPro" id="IPR001807">
    <property type="entry name" value="ClC"/>
</dbReference>
<organism evidence="9 10">
    <name type="scientific">Niabella ginsengisoli</name>
    <dbReference type="NCBI Taxonomy" id="522298"/>
    <lineage>
        <taxon>Bacteria</taxon>
        <taxon>Pseudomonadati</taxon>
        <taxon>Bacteroidota</taxon>
        <taxon>Chitinophagia</taxon>
        <taxon>Chitinophagales</taxon>
        <taxon>Chitinophagaceae</taxon>
        <taxon>Niabella</taxon>
    </lineage>
</organism>
<feature type="transmembrane region" description="Helical" evidence="8">
    <location>
        <begin position="216"/>
        <end position="238"/>
    </location>
</feature>
<dbReference type="InterPro" id="IPR014743">
    <property type="entry name" value="Cl-channel_core"/>
</dbReference>
<reference evidence="9 10" key="1">
    <citation type="submission" date="2022-02" db="EMBL/GenBank/DDBJ databases">
        <authorList>
            <person name="Min J."/>
        </authorList>
    </citation>
    <scope>NUCLEOTIDE SEQUENCE [LARGE SCALE GENOMIC DNA]</scope>
    <source>
        <strain evidence="9 10">GR10-1</strain>
    </source>
</reference>
<sequence length="293" mass="32736">MKFFQSGFFNYFKELGKRIFDNIKSERVKNNLLTAIPFWLGSIIVGCAAVFYAQLFLLGENLLVKMIHNRIWLLFIIMPVAFIVSWWLVKRFSPYARGSGIPQVMAAIEFANPKDYDKVKRLLSVKIIFYKVVSSFILVLGGGAIGREGPTIQISGAIFNKIYEILPGWWPRISRKSMIVTGAAAGLSAAFNTPLGGVVFAVEELTKIHFNHFKTAVFTAVIIAGLTAQQLAGTYLYLGFPKTTAVSFSGLMAIVLLGLLAGAAASYLSKTILLLQRWRNSFNATWKHLLFWY</sequence>
<gene>
    <name evidence="9" type="ORF">MKP09_00415</name>
</gene>
<dbReference type="PANTHER" id="PTHR45711">
    <property type="entry name" value="CHLORIDE CHANNEL PROTEIN"/>
    <property type="match status" value="1"/>
</dbReference>